<evidence type="ECO:0000313" key="3">
    <source>
        <dbReference type="Proteomes" id="UP000199392"/>
    </source>
</evidence>
<accession>A0A1I6PJ43</accession>
<dbReference type="EMBL" id="FOZW01000001">
    <property type="protein sequence ID" value="SFS40193.1"/>
    <property type="molecule type" value="Genomic_DNA"/>
</dbReference>
<gene>
    <name evidence="2" type="ORF">SAMN04488050_101573</name>
</gene>
<dbReference type="RefSeq" id="WP_092421481.1">
    <property type="nucleotide sequence ID" value="NZ_FNCL01000002.1"/>
</dbReference>
<proteinExistence type="predicted"/>
<keyword evidence="1" id="KW-0812">Transmembrane</keyword>
<organism evidence="2 3">
    <name type="scientific">Alloyangia pacifica</name>
    <dbReference type="NCBI Taxonomy" id="311180"/>
    <lineage>
        <taxon>Bacteria</taxon>
        <taxon>Pseudomonadati</taxon>
        <taxon>Pseudomonadota</taxon>
        <taxon>Alphaproteobacteria</taxon>
        <taxon>Rhodobacterales</taxon>
        <taxon>Roseobacteraceae</taxon>
        <taxon>Alloyangia</taxon>
    </lineage>
</organism>
<evidence type="ECO:0000313" key="2">
    <source>
        <dbReference type="EMBL" id="SFS40193.1"/>
    </source>
</evidence>
<dbReference type="AlphaFoldDB" id="A0A1I6PJ43"/>
<sequence length="61" mass="6338">MTSLDLAYSYTRRPAVSGGFTSIIAALALVALLGLPALTAPETDAAALDWHGNAASHRITR</sequence>
<evidence type="ECO:0000256" key="1">
    <source>
        <dbReference type="SAM" id="Phobius"/>
    </source>
</evidence>
<dbReference type="Proteomes" id="UP000199392">
    <property type="component" value="Unassembled WGS sequence"/>
</dbReference>
<protein>
    <submittedName>
        <fullName evidence="2">Uncharacterized protein</fullName>
    </submittedName>
</protein>
<feature type="transmembrane region" description="Helical" evidence="1">
    <location>
        <begin position="20"/>
        <end position="38"/>
    </location>
</feature>
<keyword evidence="1" id="KW-1133">Transmembrane helix</keyword>
<name>A0A1I6PJ43_9RHOB</name>
<keyword evidence="3" id="KW-1185">Reference proteome</keyword>
<keyword evidence="1" id="KW-0472">Membrane</keyword>
<reference evidence="3" key="1">
    <citation type="submission" date="2016-10" db="EMBL/GenBank/DDBJ databases">
        <authorList>
            <person name="Varghese N."/>
            <person name="Submissions S."/>
        </authorList>
    </citation>
    <scope>NUCLEOTIDE SEQUENCE [LARGE SCALE GENOMIC DNA]</scope>
    <source>
        <strain evidence="3">DSM 26894</strain>
    </source>
</reference>